<gene>
    <name evidence="1" type="ORF">G2W53_010534</name>
</gene>
<evidence type="ECO:0000313" key="2">
    <source>
        <dbReference type="Proteomes" id="UP000634136"/>
    </source>
</evidence>
<dbReference type="Proteomes" id="UP000634136">
    <property type="component" value="Unassembled WGS sequence"/>
</dbReference>
<proteinExistence type="predicted"/>
<name>A0A834X0X9_9FABA</name>
<dbReference type="AlphaFoldDB" id="A0A834X0X9"/>
<comment type="caution">
    <text evidence="1">The sequence shown here is derived from an EMBL/GenBank/DDBJ whole genome shotgun (WGS) entry which is preliminary data.</text>
</comment>
<evidence type="ECO:0000313" key="1">
    <source>
        <dbReference type="EMBL" id="KAF7835675.1"/>
    </source>
</evidence>
<organism evidence="1 2">
    <name type="scientific">Senna tora</name>
    <dbReference type="NCBI Taxonomy" id="362788"/>
    <lineage>
        <taxon>Eukaryota</taxon>
        <taxon>Viridiplantae</taxon>
        <taxon>Streptophyta</taxon>
        <taxon>Embryophyta</taxon>
        <taxon>Tracheophyta</taxon>
        <taxon>Spermatophyta</taxon>
        <taxon>Magnoliopsida</taxon>
        <taxon>eudicotyledons</taxon>
        <taxon>Gunneridae</taxon>
        <taxon>Pentapetalae</taxon>
        <taxon>rosids</taxon>
        <taxon>fabids</taxon>
        <taxon>Fabales</taxon>
        <taxon>Fabaceae</taxon>
        <taxon>Caesalpinioideae</taxon>
        <taxon>Cassia clade</taxon>
        <taxon>Senna</taxon>
    </lineage>
</organism>
<dbReference type="EMBL" id="JAAIUW010000004">
    <property type="protein sequence ID" value="KAF7835675.1"/>
    <property type="molecule type" value="Genomic_DNA"/>
</dbReference>
<sequence>MEYEAFLEWKKIKKEEKYKEEFELWKKLKEKGKAVIEEQIKSSTKTLESKIADYLENSSIDEEIEEEIITKTKMMTLEKEPDDESLEKE</sequence>
<reference evidence="1" key="1">
    <citation type="submission" date="2020-09" db="EMBL/GenBank/DDBJ databases">
        <title>Genome-Enabled Discovery of Anthraquinone Biosynthesis in Senna tora.</title>
        <authorList>
            <person name="Kang S.-H."/>
            <person name="Pandey R.P."/>
            <person name="Lee C.-M."/>
            <person name="Sim J.-S."/>
            <person name="Jeong J.-T."/>
            <person name="Choi B.-S."/>
            <person name="Jung M."/>
            <person name="Ginzburg D."/>
            <person name="Zhao K."/>
            <person name="Won S.Y."/>
            <person name="Oh T.-J."/>
            <person name="Yu Y."/>
            <person name="Kim N.-H."/>
            <person name="Lee O.R."/>
            <person name="Lee T.-H."/>
            <person name="Bashyal P."/>
            <person name="Kim T.-S."/>
            <person name="Lee W.-H."/>
            <person name="Kawkins C."/>
            <person name="Kim C.-K."/>
            <person name="Kim J.S."/>
            <person name="Ahn B.O."/>
            <person name="Rhee S.Y."/>
            <person name="Sohng J.K."/>
        </authorList>
    </citation>
    <scope>NUCLEOTIDE SEQUENCE</scope>
    <source>
        <tissue evidence="1">Leaf</tissue>
    </source>
</reference>
<protein>
    <submittedName>
        <fullName evidence="1">Uncharacterized protein</fullName>
    </submittedName>
</protein>
<accession>A0A834X0X9</accession>
<keyword evidence="2" id="KW-1185">Reference proteome</keyword>